<dbReference type="Pfam" id="PF05569">
    <property type="entry name" value="Peptidase_M56"/>
    <property type="match status" value="1"/>
</dbReference>
<dbReference type="Proteomes" id="UP001589654">
    <property type="component" value="Unassembled WGS sequence"/>
</dbReference>
<dbReference type="RefSeq" id="WP_290249530.1">
    <property type="nucleotide sequence ID" value="NZ_JAUFQT010000002.1"/>
</dbReference>
<gene>
    <name evidence="3" type="ORF">ACFFUR_10450</name>
</gene>
<name>A0ABV5J6U4_9BACT</name>
<keyword evidence="1" id="KW-0472">Membrane</keyword>
<dbReference type="PANTHER" id="PTHR34978:SF3">
    <property type="entry name" value="SLR0241 PROTEIN"/>
    <property type="match status" value="1"/>
</dbReference>
<protein>
    <submittedName>
        <fullName evidence="3">M56 family metallopeptidase</fullName>
    </submittedName>
</protein>
<dbReference type="InterPro" id="IPR008756">
    <property type="entry name" value="Peptidase_M56"/>
</dbReference>
<comment type="caution">
    <text evidence="3">The sequence shown here is derived from an EMBL/GenBank/DDBJ whole genome shotgun (WGS) entry which is preliminary data.</text>
</comment>
<evidence type="ECO:0000259" key="2">
    <source>
        <dbReference type="Pfam" id="PF05569"/>
    </source>
</evidence>
<feature type="transmembrane region" description="Helical" evidence="1">
    <location>
        <begin position="25"/>
        <end position="44"/>
    </location>
</feature>
<accession>A0ABV5J6U4</accession>
<reference evidence="3 4" key="1">
    <citation type="submission" date="2024-09" db="EMBL/GenBank/DDBJ databases">
        <authorList>
            <person name="Sun Q."/>
            <person name="Mori K."/>
        </authorList>
    </citation>
    <scope>NUCLEOTIDE SEQUENCE [LARGE SCALE GENOMIC DNA]</scope>
    <source>
        <strain evidence="3 4">CECT 7682</strain>
    </source>
</reference>
<evidence type="ECO:0000256" key="1">
    <source>
        <dbReference type="SAM" id="Phobius"/>
    </source>
</evidence>
<organism evidence="3 4">
    <name type="scientific">Echinicola jeungdonensis</name>
    <dbReference type="NCBI Taxonomy" id="709343"/>
    <lineage>
        <taxon>Bacteria</taxon>
        <taxon>Pseudomonadati</taxon>
        <taxon>Bacteroidota</taxon>
        <taxon>Cytophagia</taxon>
        <taxon>Cytophagales</taxon>
        <taxon>Cyclobacteriaceae</taxon>
        <taxon>Echinicola</taxon>
    </lineage>
</organism>
<dbReference type="InterPro" id="IPR052173">
    <property type="entry name" value="Beta-lactam_resp_regulator"/>
</dbReference>
<evidence type="ECO:0000313" key="4">
    <source>
        <dbReference type="Proteomes" id="UP001589654"/>
    </source>
</evidence>
<feature type="transmembrane region" description="Helical" evidence="1">
    <location>
        <begin position="110"/>
        <end position="129"/>
    </location>
</feature>
<dbReference type="PANTHER" id="PTHR34978">
    <property type="entry name" value="POSSIBLE SENSOR-TRANSDUCER PROTEIN BLAR"/>
    <property type="match status" value="1"/>
</dbReference>
<dbReference type="EMBL" id="JBHMEW010000058">
    <property type="protein sequence ID" value="MFB9212227.1"/>
    <property type="molecule type" value="Genomic_DNA"/>
</dbReference>
<evidence type="ECO:0000313" key="3">
    <source>
        <dbReference type="EMBL" id="MFB9212227.1"/>
    </source>
</evidence>
<proteinExistence type="predicted"/>
<sequence>MSEQEKGQILSHELGHIHEGHTWDLLFYQILTILFWFNPAIHSMRAALMDVHKFSADQYALNHLSDSQSYSILVAKMALEKAGIPIGHQFGKPSTLKRIEMIKKTGNINWLKVFGVIPLSIFLLALVSLKPMDKRPLLSYLFHQPVSIIKKPNFGCTGFGKSSRQNQKIKDTCPL</sequence>
<keyword evidence="1" id="KW-1133">Transmembrane helix</keyword>
<keyword evidence="1" id="KW-0812">Transmembrane</keyword>
<keyword evidence="4" id="KW-1185">Reference proteome</keyword>
<feature type="domain" description="Peptidase M56" evidence="2">
    <location>
        <begin position="1"/>
        <end position="102"/>
    </location>
</feature>